<dbReference type="PANTHER" id="PTHR48081:SF30">
    <property type="entry name" value="ACETYL-HYDROLASE LIPR-RELATED"/>
    <property type="match status" value="1"/>
</dbReference>
<evidence type="ECO:0000256" key="3">
    <source>
        <dbReference type="PROSITE-ProRule" id="PRU10038"/>
    </source>
</evidence>
<evidence type="ECO:0000256" key="2">
    <source>
        <dbReference type="ARBA" id="ARBA00022801"/>
    </source>
</evidence>
<dbReference type="InterPro" id="IPR050300">
    <property type="entry name" value="GDXG_lipolytic_enzyme"/>
</dbReference>
<dbReference type="Gene3D" id="3.40.50.1820">
    <property type="entry name" value="alpha/beta hydrolase"/>
    <property type="match status" value="1"/>
</dbReference>
<protein>
    <recommendedName>
        <fullName evidence="4">Alpha/beta hydrolase fold-3 domain-containing protein</fullName>
    </recommendedName>
</protein>
<dbReference type="EMBL" id="JPWH01000036">
    <property type="protein sequence ID" value="RCK40987.1"/>
    <property type="molecule type" value="Genomic_DNA"/>
</dbReference>
<dbReference type="InterPro" id="IPR033140">
    <property type="entry name" value="Lipase_GDXG_put_SER_AS"/>
</dbReference>
<dbReference type="InterPro" id="IPR013094">
    <property type="entry name" value="AB_hydrolase_3"/>
</dbReference>
<reference evidence="5 6" key="1">
    <citation type="submission" date="2014-07" db="EMBL/GenBank/DDBJ databases">
        <title>Draft genome sequence of Thalassospira profundimaris S25-3-2.</title>
        <authorList>
            <person name="Lai Q."/>
            <person name="Shao Z."/>
        </authorList>
    </citation>
    <scope>NUCLEOTIDE SEQUENCE [LARGE SCALE GENOMIC DNA]</scope>
    <source>
        <strain evidence="5 6">S25-3-2</strain>
    </source>
</reference>
<comment type="caution">
    <text evidence="5">The sequence shown here is derived from an EMBL/GenBank/DDBJ whole genome shotgun (WGS) entry which is preliminary data.</text>
</comment>
<evidence type="ECO:0000313" key="5">
    <source>
        <dbReference type="EMBL" id="RCK40987.1"/>
    </source>
</evidence>
<dbReference type="Pfam" id="PF07859">
    <property type="entry name" value="Abhydrolase_3"/>
    <property type="match status" value="1"/>
</dbReference>
<comment type="similarity">
    <text evidence="1">Belongs to the 'GDXG' lipolytic enzyme family.</text>
</comment>
<dbReference type="AlphaFoldDB" id="A0A367WHU4"/>
<organism evidence="5 6">
    <name type="scientific">Thalassospira profundimaris</name>
    <dbReference type="NCBI Taxonomy" id="502049"/>
    <lineage>
        <taxon>Bacteria</taxon>
        <taxon>Pseudomonadati</taxon>
        <taxon>Pseudomonadota</taxon>
        <taxon>Alphaproteobacteria</taxon>
        <taxon>Rhodospirillales</taxon>
        <taxon>Thalassospiraceae</taxon>
        <taxon>Thalassospira</taxon>
    </lineage>
</organism>
<feature type="active site" evidence="3">
    <location>
        <position position="142"/>
    </location>
</feature>
<dbReference type="PANTHER" id="PTHR48081">
    <property type="entry name" value="AB HYDROLASE SUPERFAMILY PROTEIN C4A8.06C"/>
    <property type="match status" value="1"/>
</dbReference>
<dbReference type="RefSeq" id="WP_114090614.1">
    <property type="nucleotide sequence ID" value="NZ_JPWH01000036.1"/>
</dbReference>
<gene>
    <name evidence="5" type="ORF">TH25_23985</name>
</gene>
<feature type="domain" description="Alpha/beta hydrolase fold-3" evidence="4">
    <location>
        <begin position="68"/>
        <end position="270"/>
    </location>
</feature>
<dbReference type="OrthoDB" id="9806180at2"/>
<evidence type="ECO:0000313" key="6">
    <source>
        <dbReference type="Proteomes" id="UP000252517"/>
    </source>
</evidence>
<evidence type="ECO:0000259" key="4">
    <source>
        <dbReference type="Pfam" id="PF07859"/>
    </source>
</evidence>
<dbReference type="Proteomes" id="UP000252517">
    <property type="component" value="Unassembled WGS sequence"/>
</dbReference>
<dbReference type="SUPFAM" id="SSF53474">
    <property type="entry name" value="alpha/beta-Hydrolases"/>
    <property type="match status" value="1"/>
</dbReference>
<dbReference type="InterPro" id="IPR029058">
    <property type="entry name" value="AB_hydrolase_fold"/>
</dbReference>
<evidence type="ECO:0000256" key="1">
    <source>
        <dbReference type="ARBA" id="ARBA00010515"/>
    </source>
</evidence>
<proteinExistence type="inferred from homology"/>
<keyword evidence="2" id="KW-0378">Hydrolase</keyword>
<dbReference type="GO" id="GO:0004806">
    <property type="term" value="F:triacylglycerol lipase activity"/>
    <property type="evidence" value="ECO:0007669"/>
    <property type="project" value="TreeGrafter"/>
</dbReference>
<accession>A0A367WHU4</accession>
<sequence>MPQTPMNDVLTRISDLFGSWHAGTTLDEMRNGFAQLVSGGKRPAMIRPVDASGVQGAWIGDETAERVVLYCHGGGYQMGSILSHGDLMERLAVESGAKVFGFDYRLAPEHRYPAALEDAVTVYRWLLAKGISPGKLAIAGDSAGAGLALALMLKLRELGLPQVAAAVFLSPWLDLQARSETYQANAALDPLTQRDKVLRMARTYLGKQGDPTDPFASPIEADLSGLPPMLVHVGGSETVLGDSELLRDRAAEVGTNVNVKVWPGMIHHFQVFPELPEARQSLREIGAYLKDTLS</sequence>
<dbReference type="PROSITE" id="PS01174">
    <property type="entry name" value="LIPASE_GDXG_SER"/>
    <property type="match status" value="1"/>
</dbReference>
<name>A0A367WHU4_9PROT</name>